<evidence type="ECO:0000256" key="7">
    <source>
        <dbReference type="ARBA" id="ARBA00022840"/>
    </source>
</evidence>
<evidence type="ECO:0000256" key="2">
    <source>
        <dbReference type="ARBA" id="ARBA00012438"/>
    </source>
</evidence>
<organism evidence="11 12">
    <name type="scientific">Hymenobacter gummosus</name>
    <dbReference type="NCBI Taxonomy" id="1776032"/>
    <lineage>
        <taxon>Bacteria</taxon>
        <taxon>Pseudomonadati</taxon>
        <taxon>Bacteroidota</taxon>
        <taxon>Cytophagia</taxon>
        <taxon>Cytophagales</taxon>
        <taxon>Hymenobacteraceae</taxon>
        <taxon>Hymenobacter</taxon>
    </lineage>
</organism>
<accession>A0A431U4T1</accession>
<dbReference type="Proteomes" id="UP000282184">
    <property type="component" value="Unassembled WGS sequence"/>
</dbReference>
<gene>
    <name evidence="11" type="ORF">EJV47_09120</name>
</gene>
<evidence type="ECO:0000256" key="9">
    <source>
        <dbReference type="SAM" id="MobiDB-lite"/>
    </source>
</evidence>
<evidence type="ECO:0000313" key="11">
    <source>
        <dbReference type="EMBL" id="RTQ50773.1"/>
    </source>
</evidence>
<dbReference type="Pfam" id="PF07730">
    <property type="entry name" value="HisKA_3"/>
    <property type="match status" value="1"/>
</dbReference>
<dbReference type="GO" id="GO:0016020">
    <property type="term" value="C:membrane"/>
    <property type="evidence" value="ECO:0007669"/>
    <property type="project" value="InterPro"/>
</dbReference>
<dbReference type="GO" id="GO:0005524">
    <property type="term" value="F:ATP binding"/>
    <property type="evidence" value="ECO:0007669"/>
    <property type="project" value="UniProtKB-KW"/>
</dbReference>
<dbReference type="Gene3D" id="3.30.565.10">
    <property type="entry name" value="Histidine kinase-like ATPase, C-terminal domain"/>
    <property type="match status" value="1"/>
</dbReference>
<evidence type="ECO:0000259" key="10">
    <source>
        <dbReference type="Pfam" id="PF07730"/>
    </source>
</evidence>
<proteinExistence type="predicted"/>
<evidence type="ECO:0000313" key="12">
    <source>
        <dbReference type="Proteomes" id="UP000282184"/>
    </source>
</evidence>
<protein>
    <recommendedName>
        <fullName evidence="2">histidine kinase</fullName>
        <ecNumber evidence="2">2.7.13.3</ecNumber>
    </recommendedName>
</protein>
<name>A0A431U4T1_9BACT</name>
<dbReference type="PANTHER" id="PTHR24421">
    <property type="entry name" value="NITRATE/NITRITE SENSOR PROTEIN NARX-RELATED"/>
    <property type="match status" value="1"/>
</dbReference>
<dbReference type="InterPro" id="IPR011712">
    <property type="entry name" value="Sig_transdc_His_kin_sub3_dim/P"/>
</dbReference>
<dbReference type="GO" id="GO:0000155">
    <property type="term" value="F:phosphorelay sensor kinase activity"/>
    <property type="evidence" value="ECO:0007669"/>
    <property type="project" value="InterPro"/>
</dbReference>
<dbReference type="InterPro" id="IPR036890">
    <property type="entry name" value="HATPase_C_sf"/>
</dbReference>
<keyword evidence="12" id="KW-1185">Reference proteome</keyword>
<evidence type="ECO:0000256" key="1">
    <source>
        <dbReference type="ARBA" id="ARBA00000085"/>
    </source>
</evidence>
<dbReference type="EC" id="2.7.13.3" evidence="2"/>
<keyword evidence="6" id="KW-0418">Kinase</keyword>
<dbReference type="Gene3D" id="2.60.40.10">
    <property type="entry name" value="Immunoglobulins"/>
    <property type="match status" value="1"/>
</dbReference>
<dbReference type="AlphaFoldDB" id="A0A431U4T1"/>
<dbReference type="OrthoDB" id="9806995at2"/>
<feature type="region of interest" description="Disordered" evidence="9">
    <location>
        <begin position="1"/>
        <end position="36"/>
    </location>
</feature>
<keyword evidence="4" id="KW-0808">Transferase</keyword>
<dbReference type="PANTHER" id="PTHR24421:SF10">
    <property type="entry name" value="NITRATE_NITRITE SENSOR PROTEIN NARQ"/>
    <property type="match status" value="1"/>
</dbReference>
<dbReference type="CDD" id="cd16917">
    <property type="entry name" value="HATPase_UhpB-NarQ-NarX-like"/>
    <property type="match status" value="1"/>
</dbReference>
<evidence type="ECO:0000256" key="8">
    <source>
        <dbReference type="ARBA" id="ARBA00023012"/>
    </source>
</evidence>
<dbReference type="GO" id="GO:0046983">
    <property type="term" value="F:protein dimerization activity"/>
    <property type="evidence" value="ECO:0007669"/>
    <property type="project" value="InterPro"/>
</dbReference>
<evidence type="ECO:0000256" key="5">
    <source>
        <dbReference type="ARBA" id="ARBA00022741"/>
    </source>
</evidence>
<dbReference type="EMBL" id="RXOF01000004">
    <property type="protein sequence ID" value="RTQ50773.1"/>
    <property type="molecule type" value="Genomic_DNA"/>
</dbReference>
<keyword evidence="8" id="KW-0902">Two-component regulatory system</keyword>
<feature type="compositionally biased region" description="Low complexity" evidence="9">
    <location>
        <begin position="21"/>
        <end position="31"/>
    </location>
</feature>
<keyword evidence="7" id="KW-0067">ATP-binding</keyword>
<evidence type="ECO:0000256" key="3">
    <source>
        <dbReference type="ARBA" id="ARBA00022553"/>
    </source>
</evidence>
<comment type="catalytic activity">
    <reaction evidence="1">
        <text>ATP + protein L-histidine = ADP + protein N-phospho-L-histidine.</text>
        <dbReference type="EC" id="2.7.13.3"/>
    </reaction>
</comment>
<reference evidence="11 12" key="1">
    <citation type="submission" date="2018-12" db="EMBL/GenBank/DDBJ databases">
        <title>Hymenobacter gummosus sp. nov., isolated from a spring.</title>
        <authorList>
            <person name="Nie L."/>
        </authorList>
    </citation>
    <scope>NUCLEOTIDE SEQUENCE [LARGE SCALE GENOMIC DNA]</scope>
    <source>
        <strain evidence="11 12">KCTC 52166</strain>
    </source>
</reference>
<keyword evidence="3" id="KW-0597">Phosphoprotein</keyword>
<sequence>MGGHPQPRPGRHRARWPGPPGADARPGPAQRLGGYHHAQRRRLPLAGHLPGPGALPADHRAAGRLHHRPRPLVGRVQRPRCLHRPGQRHAADRGVAGLHRVWPGQVAATSASRPRLLLAGFTALSSSAEASRTRYQLAHDPLPALHLAPEVPLVDLSLALTNTADASQARYAYRVRGWLADQWIGLGTSPQLRLQGLPPGHYTVEIRGETSQGVPAANVLCLPLTVTAAWWNRPLTWALGAAAAVLTVYLWQRNRLHQLRRENALRARLAADLHDEVGGLLTRVTMQAELLRELEAAPAASLAALVDDSRAAAGTVRDIIWSVDAAADTLAALVDRMQDHLDATARATGRPLVLDDTGLSAGLAQPLPPTVRQHAYLIFKEAVTNALKYSPPGTPIGVTLGGDAQLEVTVSNQAAAAPAARAGQGLRNMRHRAELLRATLEAGPAPQGWRVRLRVPLLPARYRWPLAARLSSSLRELTRSFS</sequence>
<keyword evidence="5" id="KW-0547">Nucleotide-binding</keyword>
<feature type="domain" description="Signal transduction histidine kinase subgroup 3 dimerisation and phosphoacceptor" evidence="10">
    <location>
        <begin position="266"/>
        <end position="322"/>
    </location>
</feature>
<dbReference type="InterPro" id="IPR050482">
    <property type="entry name" value="Sensor_HK_TwoCompSys"/>
</dbReference>
<dbReference type="InterPro" id="IPR013783">
    <property type="entry name" value="Ig-like_fold"/>
</dbReference>
<evidence type="ECO:0000256" key="6">
    <source>
        <dbReference type="ARBA" id="ARBA00022777"/>
    </source>
</evidence>
<evidence type="ECO:0000256" key="4">
    <source>
        <dbReference type="ARBA" id="ARBA00022679"/>
    </source>
</evidence>
<comment type="caution">
    <text evidence="11">The sequence shown here is derived from an EMBL/GenBank/DDBJ whole genome shotgun (WGS) entry which is preliminary data.</text>
</comment>
<dbReference type="SUPFAM" id="SSF55874">
    <property type="entry name" value="ATPase domain of HSP90 chaperone/DNA topoisomerase II/histidine kinase"/>
    <property type="match status" value="1"/>
</dbReference>